<feature type="transmembrane region" description="Helical" evidence="4">
    <location>
        <begin position="351"/>
        <end position="370"/>
    </location>
</feature>
<dbReference type="AlphaFoldDB" id="A0A4T0VFD0"/>
<evidence type="ECO:0000313" key="6">
    <source>
        <dbReference type="EMBL" id="TIC90788.1"/>
    </source>
</evidence>
<dbReference type="PANTHER" id="PTHR11360:SF177">
    <property type="entry name" value="RIBOFLAVIN TRANSPORTER MCH5"/>
    <property type="match status" value="1"/>
</dbReference>
<feature type="region of interest" description="Disordered" evidence="3">
    <location>
        <begin position="1"/>
        <end position="46"/>
    </location>
</feature>
<dbReference type="InterPro" id="IPR020846">
    <property type="entry name" value="MFS_dom"/>
</dbReference>
<dbReference type="InterPro" id="IPR050327">
    <property type="entry name" value="Proton-linked_MCT"/>
</dbReference>
<dbReference type="CDD" id="cd17352">
    <property type="entry name" value="MFS_MCT_SLC16"/>
    <property type="match status" value="1"/>
</dbReference>
<feature type="transmembrane region" description="Helical" evidence="4">
    <location>
        <begin position="287"/>
        <end position="310"/>
    </location>
</feature>
<dbReference type="SUPFAM" id="SSF103473">
    <property type="entry name" value="MFS general substrate transporter"/>
    <property type="match status" value="1"/>
</dbReference>
<keyword evidence="4" id="KW-0812">Transmembrane</keyword>
<feature type="transmembrane region" description="Helical" evidence="4">
    <location>
        <begin position="244"/>
        <end position="266"/>
    </location>
</feature>
<dbReference type="GO" id="GO:0022857">
    <property type="term" value="F:transmembrane transporter activity"/>
    <property type="evidence" value="ECO:0007669"/>
    <property type="project" value="InterPro"/>
</dbReference>
<feature type="transmembrane region" description="Helical" evidence="4">
    <location>
        <begin position="415"/>
        <end position="436"/>
    </location>
</feature>
<proteinExistence type="inferred from homology"/>
<feature type="transmembrane region" description="Helical" evidence="4">
    <location>
        <begin position="213"/>
        <end position="232"/>
    </location>
</feature>
<comment type="similarity">
    <text evidence="2">Belongs to the major facilitator superfamily. Monocarboxylate porter (TC 2.A.1.13) family.</text>
</comment>
<feature type="transmembrane region" description="Helical" evidence="4">
    <location>
        <begin position="97"/>
        <end position="116"/>
    </location>
</feature>
<feature type="transmembrane region" description="Helical" evidence="4">
    <location>
        <begin position="65"/>
        <end position="85"/>
    </location>
</feature>
<evidence type="ECO:0000256" key="4">
    <source>
        <dbReference type="SAM" id="Phobius"/>
    </source>
</evidence>
<evidence type="ECO:0000256" key="2">
    <source>
        <dbReference type="ARBA" id="ARBA00006727"/>
    </source>
</evidence>
<evidence type="ECO:0000313" key="7">
    <source>
        <dbReference type="Proteomes" id="UP000305883"/>
    </source>
</evidence>
<accession>A0A4T0VFD0</accession>
<sequence length="477" mass="51274">MALPPPSSGLDQPSPAGTTQDVTSAAHDEKQEANPEPPAEGPFLSHEDEYPEGGMRAWSVVLGSWFASFSALGISNSVATIHAYISSHQLASYSEGQIGWIFSTYMFLIFFCGIYVGPIFDKYGSRWLILSGTICVVAAQMLLSISTRLFFPKCPLTPSPSVPQTTKCPNLFNCQEFWHFMLAFGVLNGIGGSLLFTPSLAAIGHWFHHRRGLATGIASTGGCFGGIVYPMLLRAMFERAGWAWAIRTVAFIVLVFCGAAILLIDTRLPPAPDASPHPDLRILRDPAFALTTLGIFLLEWSLFIPLTYISSYAIHQGFDLDFAYQIPTILNAGSVAGRILAGWFGDFAGPFNSNILAVALSIVACLAVWLPAGSSTAGIVVFVVLFGFASGNNISISPVCIGKLCKTENYGRYQATAYTVASFACLLDIPIAGEIISAQNGSYWGLILFTGLIYVLSLVALMAAKVRCAGWKITAVF</sequence>
<dbReference type="InterPro" id="IPR011701">
    <property type="entry name" value="MFS"/>
</dbReference>
<feature type="domain" description="Major facilitator superfamily (MFS) profile" evidence="5">
    <location>
        <begin position="56"/>
        <end position="469"/>
    </location>
</feature>
<dbReference type="Pfam" id="PF07690">
    <property type="entry name" value="MFS_1"/>
    <property type="match status" value="1"/>
</dbReference>
<reference evidence="6 7" key="1">
    <citation type="journal article" date="2019" name="Genome Biol. Evol.">
        <title>Genomic Plasticity Mediated by Transposable Elements in the Plant Pathogenic Fungus Colletotrichum higginsianum.</title>
        <authorList>
            <person name="Tsushima A."/>
            <person name="Gan P."/>
            <person name="Kumakura N."/>
            <person name="Narusaka M."/>
            <person name="Takano Y."/>
            <person name="Narusaka Y."/>
            <person name="Shirasu K."/>
        </authorList>
    </citation>
    <scope>NUCLEOTIDE SEQUENCE [LARGE SCALE GENOMIC DNA]</scope>
    <source>
        <strain evidence="6 7">MAFF305635-RFP</strain>
    </source>
</reference>
<feature type="transmembrane region" description="Helical" evidence="4">
    <location>
        <begin position="322"/>
        <end position="344"/>
    </location>
</feature>
<evidence type="ECO:0000259" key="5">
    <source>
        <dbReference type="PROSITE" id="PS50850"/>
    </source>
</evidence>
<dbReference type="GO" id="GO:0016020">
    <property type="term" value="C:membrane"/>
    <property type="evidence" value="ECO:0007669"/>
    <property type="project" value="UniProtKB-SubCell"/>
</dbReference>
<keyword evidence="4" id="KW-1133">Transmembrane helix</keyword>
<dbReference type="PANTHER" id="PTHR11360">
    <property type="entry name" value="MONOCARBOXYLATE TRANSPORTER"/>
    <property type="match status" value="1"/>
</dbReference>
<dbReference type="Proteomes" id="UP000305883">
    <property type="component" value="Unassembled WGS sequence"/>
</dbReference>
<protein>
    <submittedName>
        <fullName evidence="6">Riboflavin transporter MCH5</fullName>
    </submittedName>
</protein>
<dbReference type="OrthoDB" id="410267at2759"/>
<dbReference type="PROSITE" id="PS50850">
    <property type="entry name" value="MFS"/>
    <property type="match status" value="1"/>
</dbReference>
<gene>
    <name evidence="6" type="ORF">CH35J_011731</name>
</gene>
<evidence type="ECO:0000256" key="1">
    <source>
        <dbReference type="ARBA" id="ARBA00004141"/>
    </source>
</evidence>
<feature type="transmembrane region" description="Helical" evidence="4">
    <location>
        <begin position="177"/>
        <end position="201"/>
    </location>
</feature>
<dbReference type="EMBL" id="MWPZ01000011">
    <property type="protein sequence ID" value="TIC90788.1"/>
    <property type="molecule type" value="Genomic_DNA"/>
</dbReference>
<evidence type="ECO:0000256" key="3">
    <source>
        <dbReference type="SAM" id="MobiDB-lite"/>
    </source>
</evidence>
<comment type="subcellular location">
    <subcellularLocation>
        <location evidence="1">Membrane</location>
        <topology evidence="1">Multi-pass membrane protein</topology>
    </subcellularLocation>
</comment>
<keyword evidence="4" id="KW-0472">Membrane</keyword>
<feature type="compositionally biased region" description="Polar residues" evidence="3">
    <location>
        <begin position="9"/>
        <end position="23"/>
    </location>
</feature>
<name>A0A4T0VFD0_9PEZI</name>
<feature type="transmembrane region" description="Helical" evidence="4">
    <location>
        <begin position="442"/>
        <end position="464"/>
    </location>
</feature>
<feature type="transmembrane region" description="Helical" evidence="4">
    <location>
        <begin position="128"/>
        <end position="151"/>
    </location>
</feature>
<dbReference type="InterPro" id="IPR036259">
    <property type="entry name" value="MFS_trans_sf"/>
</dbReference>
<organism evidence="6 7">
    <name type="scientific">Colletotrichum higginsianum</name>
    <dbReference type="NCBI Taxonomy" id="80884"/>
    <lineage>
        <taxon>Eukaryota</taxon>
        <taxon>Fungi</taxon>
        <taxon>Dikarya</taxon>
        <taxon>Ascomycota</taxon>
        <taxon>Pezizomycotina</taxon>
        <taxon>Sordariomycetes</taxon>
        <taxon>Hypocreomycetidae</taxon>
        <taxon>Glomerellales</taxon>
        <taxon>Glomerellaceae</taxon>
        <taxon>Colletotrichum</taxon>
        <taxon>Colletotrichum destructivum species complex</taxon>
    </lineage>
</organism>
<feature type="transmembrane region" description="Helical" evidence="4">
    <location>
        <begin position="376"/>
        <end position="394"/>
    </location>
</feature>
<dbReference type="Gene3D" id="1.20.1250.20">
    <property type="entry name" value="MFS general substrate transporter like domains"/>
    <property type="match status" value="1"/>
</dbReference>
<comment type="caution">
    <text evidence="6">The sequence shown here is derived from an EMBL/GenBank/DDBJ whole genome shotgun (WGS) entry which is preliminary data.</text>
</comment>